<keyword evidence="1" id="KW-0547">Nucleotide-binding</keyword>
<dbReference type="EMBL" id="SMYO01000010">
    <property type="protein sequence ID" value="TDK59150.1"/>
    <property type="molecule type" value="Genomic_DNA"/>
</dbReference>
<dbReference type="SUPFAM" id="SSF52540">
    <property type="entry name" value="P-loop containing nucleoside triphosphate hydrolases"/>
    <property type="match status" value="1"/>
</dbReference>
<dbReference type="InterPro" id="IPR030828">
    <property type="entry name" value="HTH_TyrR"/>
</dbReference>
<dbReference type="InterPro" id="IPR025944">
    <property type="entry name" value="Sigma_54_int_dom_CS"/>
</dbReference>
<reference evidence="9 10" key="1">
    <citation type="submission" date="2019-03" db="EMBL/GenBank/DDBJ databases">
        <title>Bacillus niacini sp. nov. a Nicotinate-Metabolizing Mesophile Isolated from Soil.</title>
        <authorList>
            <person name="Zhang G."/>
        </authorList>
    </citation>
    <scope>NUCLEOTIDE SEQUENCE [LARGE SCALE GENOMIC DNA]</scope>
    <source>
        <strain evidence="9 10">WN066</strain>
    </source>
</reference>
<dbReference type="PANTHER" id="PTHR32071">
    <property type="entry name" value="TRANSCRIPTIONAL REGULATORY PROTEIN"/>
    <property type="match status" value="1"/>
</dbReference>
<evidence type="ECO:0000313" key="9">
    <source>
        <dbReference type="EMBL" id="TDK59150.1"/>
    </source>
</evidence>
<dbReference type="FunFam" id="3.40.50.300:FF:000006">
    <property type="entry name" value="DNA-binding transcriptional regulator NtrC"/>
    <property type="match status" value="1"/>
</dbReference>
<evidence type="ECO:0000256" key="6">
    <source>
        <dbReference type="ARBA" id="ARBA00023163"/>
    </source>
</evidence>
<keyword evidence="5" id="KW-0238">DNA-binding</keyword>
<dbReference type="GO" id="GO:0006355">
    <property type="term" value="P:regulation of DNA-templated transcription"/>
    <property type="evidence" value="ECO:0007669"/>
    <property type="project" value="InterPro"/>
</dbReference>
<keyword evidence="2" id="KW-0058">Aromatic hydrocarbons catabolism</keyword>
<evidence type="ECO:0000256" key="5">
    <source>
        <dbReference type="ARBA" id="ARBA00023125"/>
    </source>
</evidence>
<dbReference type="PROSITE" id="PS00675">
    <property type="entry name" value="SIGMA54_INTERACT_1"/>
    <property type="match status" value="1"/>
</dbReference>
<dbReference type="PROSITE" id="PS50045">
    <property type="entry name" value="SIGMA54_INTERACT_4"/>
    <property type="match status" value="1"/>
</dbReference>
<dbReference type="CDD" id="cd00009">
    <property type="entry name" value="AAA"/>
    <property type="match status" value="1"/>
</dbReference>
<dbReference type="InterPro" id="IPR003593">
    <property type="entry name" value="AAA+_ATPase"/>
</dbReference>
<keyword evidence="6" id="KW-0804">Transcription</keyword>
<organism evidence="9 10">
    <name type="scientific">Bacillus salipaludis</name>
    <dbReference type="NCBI Taxonomy" id="2547811"/>
    <lineage>
        <taxon>Bacteria</taxon>
        <taxon>Bacillati</taxon>
        <taxon>Bacillota</taxon>
        <taxon>Bacilli</taxon>
        <taxon>Bacillales</taxon>
        <taxon>Bacillaceae</taxon>
        <taxon>Bacillus</taxon>
    </lineage>
</organism>
<dbReference type="Pfam" id="PF25601">
    <property type="entry name" value="AAA_lid_14"/>
    <property type="match status" value="1"/>
</dbReference>
<dbReference type="InterPro" id="IPR025662">
    <property type="entry name" value="Sigma_54_int_dom_ATP-bd_1"/>
</dbReference>
<dbReference type="AlphaFoldDB" id="A0A4R5VM41"/>
<proteinExistence type="predicted"/>
<dbReference type="PANTHER" id="PTHR32071:SF57">
    <property type="entry name" value="C4-DICARBOXYLATE TRANSPORT TRANSCRIPTIONAL REGULATORY PROTEIN DCTD"/>
    <property type="match status" value="1"/>
</dbReference>
<keyword evidence="3" id="KW-0067">ATP-binding</keyword>
<name>A0A4R5VM41_9BACI</name>
<dbReference type="RefSeq" id="WP_133337543.1">
    <property type="nucleotide sequence ID" value="NZ_SMYO01000010.1"/>
</dbReference>
<evidence type="ECO:0000256" key="2">
    <source>
        <dbReference type="ARBA" id="ARBA00022797"/>
    </source>
</evidence>
<dbReference type="InterPro" id="IPR002078">
    <property type="entry name" value="Sigma_54_int"/>
</dbReference>
<dbReference type="InterPro" id="IPR027417">
    <property type="entry name" value="P-loop_NTPase"/>
</dbReference>
<evidence type="ECO:0000256" key="1">
    <source>
        <dbReference type="ARBA" id="ARBA00022741"/>
    </source>
</evidence>
<dbReference type="Proteomes" id="UP000295132">
    <property type="component" value="Unassembled WGS sequence"/>
</dbReference>
<dbReference type="SUPFAM" id="SSF46689">
    <property type="entry name" value="Homeodomain-like"/>
    <property type="match status" value="1"/>
</dbReference>
<dbReference type="PROSITE" id="PS00688">
    <property type="entry name" value="SIGMA54_INTERACT_3"/>
    <property type="match status" value="1"/>
</dbReference>
<dbReference type="PROSITE" id="PS00676">
    <property type="entry name" value="SIGMA54_INTERACT_2"/>
    <property type="match status" value="1"/>
</dbReference>
<dbReference type="InterPro" id="IPR058031">
    <property type="entry name" value="AAA_lid_NorR"/>
</dbReference>
<keyword evidence="4" id="KW-0805">Transcription regulation</keyword>
<evidence type="ECO:0000313" key="10">
    <source>
        <dbReference type="Proteomes" id="UP000295132"/>
    </source>
</evidence>
<accession>A0A4R5VM41</accession>
<evidence type="ECO:0000256" key="3">
    <source>
        <dbReference type="ARBA" id="ARBA00022840"/>
    </source>
</evidence>
<dbReference type="GO" id="GO:0005524">
    <property type="term" value="F:ATP binding"/>
    <property type="evidence" value="ECO:0007669"/>
    <property type="project" value="UniProtKB-KW"/>
</dbReference>
<comment type="caution">
    <text evidence="9">The sequence shown here is derived from an EMBL/GenBank/DDBJ whole genome shotgun (WGS) entry which is preliminary data.</text>
</comment>
<protein>
    <recommendedName>
        <fullName evidence="7">HTH-type transcriptional regulatory protein TyrR</fullName>
    </recommendedName>
</protein>
<dbReference type="InterPro" id="IPR025943">
    <property type="entry name" value="Sigma_54_int_dom_ATP-bd_2"/>
</dbReference>
<dbReference type="Gene3D" id="3.40.50.300">
    <property type="entry name" value="P-loop containing nucleotide triphosphate hydrolases"/>
    <property type="match status" value="1"/>
</dbReference>
<dbReference type="Pfam" id="PF18024">
    <property type="entry name" value="HTH_50"/>
    <property type="match status" value="1"/>
</dbReference>
<sequence>MGVSMILSNEQLLQAYQSSILSIYDEIIVTNLKGMILFRSGELKNFWSTNSISLKGRMFTELEEISFFGDPILQLLNREVHSLQLKAWNGSHMLITVYTSNSDSEELIIWGLKGISDQLDDSTEISDGEVTKHTPSIVVHSPKMRDVLNTIEMVSKVPTSVLLLGESGVGKEMIAKTIHQLGNRSSKPFIAVNCGAIPENLLESELFGYVGGAFSGANKNGAPGKFELANEGIIFLDEIAEMPMNLQVKLLRILQEKEVTPLGSSKSIHIDVQIIAATNQSLEKMVREGRFREDLYYRLNVVPIEIPSLRERIEEIPYLIYHFAAKYNTLYNRNINILPDAIDLLCIYDWPGNVRQLENTIERIVVTSRELNVNASLVYHCIPWKKDTIKEPPIINHIMPLEEAVDMIEEQLIKMAMDKYKSVKLAAKVLDISQPTMSRKYKKIREKIQEETLSPSNKRKILEQHLNKQLRSMAIVTSAAIHPEDISELVNHNASSSNPTFQKVQKKLTQIREQEGIIEWVYIFKAVDHNKLLTIVADEDFVIPPGVLYDGPPEMMEVAFEAMNGIAGVTPLYEDIYGEWKTSFSPIIDHDGKVLAIIGFDHSKSYIENELKKIENMLKTN</sequence>
<dbReference type="GO" id="GO:0003677">
    <property type="term" value="F:DNA binding"/>
    <property type="evidence" value="ECO:0007669"/>
    <property type="project" value="UniProtKB-KW"/>
</dbReference>
<dbReference type="Gene3D" id="1.10.10.60">
    <property type="entry name" value="Homeodomain-like"/>
    <property type="match status" value="1"/>
</dbReference>
<evidence type="ECO:0000256" key="7">
    <source>
        <dbReference type="ARBA" id="ARBA00029500"/>
    </source>
</evidence>
<gene>
    <name evidence="9" type="ORF">E2K98_20870</name>
</gene>
<dbReference type="InterPro" id="IPR009057">
    <property type="entry name" value="Homeodomain-like_sf"/>
</dbReference>
<dbReference type="Gene3D" id="1.10.8.60">
    <property type="match status" value="1"/>
</dbReference>
<feature type="domain" description="Sigma-54 factor interaction" evidence="8">
    <location>
        <begin position="137"/>
        <end position="366"/>
    </location>
</feature>
<evidence type="ECO:0000256" key="4">
    <source>
        <dbReference type="ARBA" id="ARBA00023015"/>
    </source>
</evidence>
<evidence type="ECO:0000259" key="8">
    <source>
        <dbReference type="PROSITE" id="PS50045"/>
    </source>
</evidence>
<dbReference type="Pfam" id="PF00158">
    <property type="entry name" value="Sigma54_activat"/>
    <property type="match status" value="1"/>
</dbReference>
<dbReference type="SMART" id="SM00382">
    <property type="entry name" value="AAA"/>
    <property type="match status" value="1"/>
</dbReference>